<evidence type="ECO:0000313" key="3">
    <source>
        <dbReference type="Proteomes" id="UP000620124"/>
    </source>
</evidence>
<keyword evidence="1" id="KW-0732">Signal</keyword>
<reference evidence="2" key="1">
    <citation type="submission" date="2020-05" db="EMBL/GenBank/DDBJ databases">
        <title>Mycena genomes resolve the evolution of fungal bioluminescence.</title>
        <authorList>
            <person name="Tsai I.J."/>
        </authorList>
    </citation>
    <scope>NUCLEOTIDE SEQUENCE</scope>
    <source>
        <strain evidence="2">CCC161011</strain>
    </source>
</reference>
<sequence length="232" mass="25198">MSVVTLVLALGWLATASVAKELESQTVCNPVSGLCFEQFFNSELNVTVGFALPPKQAKEFSDEACSFPLPYGFAGVLLGDSFEDRRRAALSTPLPALTWYSDFTSQPQAETTSFSIEDCRAELATTATNDTLVPALKTPITQTFSPLTTWGHGGAQFIFRCRNCSVVVDYFAKHDKAKLTTVISTSYPIYLDDTLTLANLSLVGAQYQEFKLDTKAARFANYSSLLAAAGLL</sequence>
<dbReference type="EMBL" id="JACAZI010000023">
    <property type="protein sequence ID" value="KAF7336150.1"/>
    <property type="molecule type" value="Genomic_DNA"/>
</dbReference>
<evidence type="ECO:0000256" key="1">
    <source>
        <dbReference type="SAM" id="SignalP"/>
    </source>
</evidence>
<evidence type="ECO:0000313" key="2">
    <source>
        <dbReference type="EMBL" id="KAF7336150.1"/>
    </source>
</evidence>
<accession>A0A8H6X7S7</accession>
<feature type="signal peptide" evidence="1">
    <location>
        <begin position="1"/>
        <end position="19"/>
    </location>
</feature>
<gene>
    <name evidence="2" type="ORF">MVEN_02162400</name>
</gene>
<organism evidence="2 3">
    <name type="scientific">Mycena venus</name>
    <dbReference type="NCBI Taxonomy" id="2733690"/>
    <lineage>
        <taxon>Eukaryota</taxon>
        <taxon>Fungi</taxon>
        <taxon>Dikarya</taxon>
        <taxon>Basidiomycota</taxon>
        <taxon>Agaricomycotina</taxon>
        <taxon>Agaricomycetes</taxon>
        <taxon>Agaricomycetidae</taxon>
        <taxon>Agaricales</taxon>
        <taxon>Marasmiineae</taxon>
        <taxon>Mycenaceae</taxon>
        <taxon>Mycena</taxon>
    </lineage>
</organism>
<dbReference type="Proteomes" id="UP000620124">
    <property type="component" value="Unassembled WGS sequence"/>
</dbReference>
<protein>
    <submittedName>
        <fullName evidence="2">Uncharacterized protein</fullName>
    </submittedName>
</protein>
<dbReference type="OrthoDB" id="2894060at2759"/>
<comment type="caution">
    <text evidence="2">The sequence shown here is derived from an EMBL/GenBank/DDBJ whole genome shotgun (WGS) entry which is preliminary data.</text>
</comment>
<feature type="chain" id="PRO_5034825300" evidence="1">
    <location>
        <begin position="20"/>
        <end position="232"/>
    </location>
</feature>
<keyword evidence="3" id="KW-1185">Reference proteome</keyword>
<dbReference type="AlphaFoldDB" id="A0A8H6X7S7"/>
<proteinExistence type="predicted"/>
<name>A0A8H6X7S7_9AGAR</name>